<dbReference type="PANTHER" id="PTHR46756">
    <property type="entry name" value="TRANSGELIN"/>
    <property type="match status" value="1"/>
</dbReference>
<reference evidence="9" key="2">
    <citation type="submission" date="2025-09" db="UniProtKB">
        <authorList>
            <consortium name="Ensembl"/>
        </authorList>
    </citation>
    <scope>IDENTIFICATION</scope>
</reference>
<dbReference type="GO" id="GO:0051764">
    <property type="term" value="P:actin crosslink formation"/>
    <property type="evidence" value="ECO:0007669"/>
    <property type="project" value="TreeGrafter"/>
</dbReference>
<dbReference type="GO" id="GO:0008017">
    <property type="term" value="F:microtubule binding"/>
    <property type="evidence" value="ECO:0007669"/>
    <property type="project" value="InterPro"/>
</dbReference>
<dbReference type="InterPro" id="IPR003108">
    <property type="entry name" value="GAR_dom"/>
</dbReference>
<dbReference type="GO" id="GO:0051015">
    <property type="term" value="F:actin filament binding"/>
    <property type="evidence" value="ECO:0007669"/>
    <property type="project" value="TreeGrafter"/>
</dbReference>
<dbReference type="Ensembl" id="ENSSOCT00000005891.1">
    <property type="protein sequence ID" value="ENSSOCP00000005732.1"/>
    <property type="gene ID" value="ENSSOCG00000004411.1"/>
</dbReference>
<dbReference type="Gene3D" id="3.30.920.20">
    <property type="entry name" value="Gas2-like domain"/>
    <property type="match status" value="1"/>
</dbReference>
<feature type="domain" description="Calponin-homology (CH)" evidence="7">
    <location>
        <begin position="48"/>
        <end position="169"/>
    </location>
</feature>
<dbReference type="InterPro" id="IPR001715">
    <property type="entry name" value="CH_dom"/>
</dbReference>
<reference evidence="9" key="1">
    <citation type="submission" date="2025-08" db="UniProtKB">
        <authorList>
            <consortium name="Ensembl"/>
        </authorList>
    </citation>
    <scope>IDENTIFICATION</scope>
</reference>
<evidence type="ECO:0000256" key="6">
    <source>
        <dbReference type="SAM" id="MobiDB-lite"/>
    </source>
</evidence>
<dbReference type="GO" id="GO:0005884">
    <property type="term" value="C:actin filament"/>
    <property type="evidence" value="ECO:0007669"/>
    <property type="project" value="TreeGrafter"/>
</dbReference>
<evidence type="ECO:0000313" key="9">
    <source>
        <dbReference type="Ensembl" id="ENSSOCP00000005732.1"/>
    </source>
</evidence>
<keyword evidence="3" id="KW-0597">Phosphoprotein</keyword>
<name>A0A8D0EW07_STROC</name>
<sequence length="358" mass="39864">QDRQPSVWFGDDLPLSPRSPLTPRHGPGLADVCLYDQWISVRHEATLVPMQEDLSIWLSGLLGIEIKAEQLLEELDNGVLLCQLVGVLQNTIKKCCSSNNLRNFPMRKVPCKKDAPSGSFFARDNTANFLNWCRAIGVDETYLFESEGLVLHKDPRQVYLCLLEIGRIVSRYGVEPPVLIKLEKEIELEETLLMTSGPPSPISTAKSCCHHGELHEAVKHIAEDPPCSCSHRFSIEYLSEGRYRLGDKILFIRMLHGKHVMVRVGGGWDTLQGFLLKYDPCRVLQFATLEQKILAFQKGVTSDSVPNSSARIQEPPVMNPMSAVNMFQKQPSKPPTPVSALGASAKKALAKRPQSPDA</sequence>
<keyword evidence="10" id="KW-1185">Reference proteome</keyword>
<dbReference type="FunFam" id="1.10.418.10:FF:000052">
    <property type="entry name" value="Growth arrest specific 2"/>
    <property type="match status" value="1"/>
</dbReference>
<dbReference type="PANTHER" id="PTHR46756:SF7">
    <property type="entry name" value="GAS2-LIKE PROTEIN 3"/>
    <property type="match status" value="1"/>
</dbReference>
<dbReference type="AlphaFoldDB" id="A0A8D0EW07"/>
<evidence type="ECO:0000256" key="4">
    <source>
        <dbReference type="ARBA" id="ARBA00023212"/>
    </source>
</evidence>
<organism evidence="9 10">
    <name type="scientific">Strix occidentalis caurina</name>
    <name type="common">northern spotted owl</name>
    <dbReference type="NCBI Taxonomy" id="311401"/>
    <lineage>
        <taxon>Eukaryota</taxon>
        <taxon>Metazoa</taxon>
        <taxon>Chordata</taxon>
        <taxon>Craniata</taxon>
        <taxon>Vertebrata</taxon>
        <taxon>Euteleostomi</taxon>
        <taxon>Archelosauria</taxon>
        <taxon>Archosauria</taxon>
        <taxon>Dinosauria</taxon>
        <taxon>Saurischia</taxon>
        <taxon>Theropoda</taxon>
        <taxon>Coelurosauria</taxon>
        <taxon>Aves</taxon>
        <taxon>Neognathae</taxon>
        <taxon>Neoaves</taxon>
        <taxon>Telluraves</taxon>
        <taxon>Strigiformes</taxon>
        <taxon>Strigidae</taxon>
        <taxon>Strix</taxon>
    </lineage>
</organism>
<dbReference type="SUPFAM" id="SSF47576">
    <property type="entry name" value="Calponin-homology domain, CH-domain"/>
    <property type="match status" value="1"/>
</dbReference>
<dbReference type="FunFam" id="3.30.920.20:FF:000003">
    <property type="entry name" value="Growth arrest-specific 2 like 3"/>
    <property type="match status" value="1"/>
</dbReference>
<dbReference type="SUPFAM" id="SSF143575">
    <property type="entry name" value="GAS2 domain-like"/>
    <property type="match status" value="1"/>
</dbReference>
<keyword evidence="4" id="KW-0206">Cytoskeleton</keyword>
<evidence type="ECO:0000259" key="8">
    <source>
        <dbReference type="PROSITE" id="PS51460"/>
    </source>
</evidence>
<protein>
    <submittedName>
        <fullName evidence="9">Growth arrest specific 2 like 3</fullName>
    </submittedName>
</protein>
<feature type="domain" description="GAR" evidence="8">
    <location>
        <begin position="209"/>
        <end position="282"/>
    </location>
</feature>
<keyword evidence="2" id="KW-0963">Cytoplasm</keyword>
<dbReference type="PROSITE" id="PS51460">
    <property type="entry name" value="GAR"/>
    <property type="match status" value="1"/>
</dbReference>
<dbReference type="SMART" id="SM00033">
    <property type="entry name" value="CH"/>
    <property type="match status" value="1"/>
</dbReference>
<feature type="region of interest" description="Disordered" evidence="6">
    <location>
        <begin position="327"/>
        <end position="358"/>
    </location>
</feature>
<comment type="similarity">
    <text evidence="5">Belongs to the GAS2 family.</text>
</comment>
<dbReference type="CDD" id="cd21269">
    <property type="entry name" value="CH_GAS2L3"/>
    <property type="match status" value="1"/>
</dbReference>
<dbReference type="GO" id="GO:0008093">
    <property type="term" value="F:cytoskeletal anchor activity"/>
    <property type="evidence" value="ECO:0007669"/>
    <property type="project" value="TreeGrafter"/>
</dbReference>
<comment type="subcellular location">
    <subcellularLocation>
        <location evidence="1">Cytoplasm</location>
        <location evidence="1">Cytoskeleton</location>
    </subcellularLocation>
</comment>
<dbReference type="InterPro" id="IPR036872">
    <property type="entry name" value="CH_dom_sf"/>
</dbReference>
<dbReference type="SMART" id="SM00243">
    <property type="entry name" value="GAS2"/>
    <property type="match status" value="1"/>
</dbReference>
<dbReference type="Pfam" id="PF02187">
    <property type="entry name" value="GAS2"/>
    <property type="match status" value="1"/>
</dbReference>
<dbReference type="Pfam" id="PF00307">
    <property type="entry name" value="CH"/>
    <property type="match status" value="1"/>
</dbReference>
<dbReference type="Proteomes" id="UP000694551">
    <property type="component" value="Unplaced"/>
</dbReference>
<accession>A0A8D0EW07</accession>
<evidence type="ECO:0000256" key="5">
    <source>
        <dbReference type="ARBA" id="ARBA00038441"/>
    </source>
</evidence>
<evidence type="ECO:0000256" key="1">
    <source>
        <dbReference type="ARBA" id="ARBA00004245"/>
    </source>
</evidence>
<proteinExistence type="inferred from homology"/>
<evidence type="ECO:0000256" key="2">
    <source>
        <dbReference type="ARBA" id="ARBA00022490"/>
    </source>
</evidence>
<evidence type="ECO:0000256" key="3">
    <source>
        <dbReference type="ARBA" id="ARBA00022553"/>
    </source>
</evidence>
<evidence type="ECO:0000313" key="10">
    <source>
        <dbReference type="Proteomes" id="UP000694551"/>
    </source>
</evidence>
<dbReference type="Gene3D" id="1.10.418.10">
    <property type="entry name" value="Calponin-like domain"/>
    <property type="match status" value="1"/>
</dbReference>
<evidence type="ECO:0000259" key="7">
    <source>
        <dbReference type="PROSITE" id="PS50021"/>
    </source>
</evidence>
<dbReference type="PROSITE" id="PS50021">
    <property type="entry name" value="CH"/>
    <property type="match status" value="1"/>
</dbReference>
<dbReference type="InterPro" id="IPR036534">
    <property type="entry name" value="GAR_dom_sf"/>
</dbReference>